<organism evidence="1 2">
    <name type="scientific">Teratosphaeria destructans</name>
    <dbReference type="NCBI Taxonomy" id="418781"/>
    <lineage>
        <taxon>Eukaryota</taxon>
        <taxon>Fungi</taxon>
        <taxon>Dikarya</taxon>
        <taxon>Ascomycota</taxon>
        <taxon>Pezizomycotina</taxon>
        <taxon>Dothideomycetes</taxon>
        <taxon>Dothideomycetidae</taxon>
        <taxon>Mycosphaerellales</taxon>
        <taxon>Teratosphaeriaceae</taxon>
        <taxon>Teratosphaeria</taxon>
    </lineage>
</organism>
<reference evidence="1 2" key="1">
    <citation type="journal article" date="2018" name="IMA Fungus">
        <title>IMA Genome-F 10: Nine draft genome sequences of Claviceps purpurea s.lat., including C. arundinis, C. humidiphila, and C. cf. spartinae, pseudomolecules for the pitch canker pathogen Fusarium circinatum, draft genome of Davidsoniella eucalypti, Grosmannia galeiformis, Quambalaria eucalypti, and Teratosphaeria destructans.</title>
        <authorList>
            <person name="Wingfield B.D."/>
            <person name="Liu M."/>
            <person name="Nguyen H.D."/>
            <person name="Lane F.A."/>
            <person name="Morgan S.W."/>
            <person name="De Vos L."/>
            <person name="Wilken P.M."/>
            <person name="Duong T.A."/>
            <person name="Aylward J."/>
            <person name="Coetzee M.P."/>
            <person name="Dadej K."/>
            <person name="De Beer Z.W."/>
            <person name="Findlay W."/>
            <person name="Havenga M."/>
            <person name="Kolarik M."/>
            <person name="Menzies J.G."/>
            <person name="Naidoo K."/>
            <person name="Pochopski O."/>
            <person name="Shoukouhi P."/>
            <person name="Santana Q.C."/>
            <person name="Seifert K.A."/>
            <person name="Soal N."/>
            <person name="Steenkamp E.T."/>
            <person name="Tatham C.T."/>
            <person name="van der Nest M.A."/>
            <person name="Wingfield M.J."/>
        </authorList>
    </citation>
    <scope>NUCLEOTIDE SEQUENCE [LARGE SCALE GENOMIC DNA]</scope>
    <source>
        <strain evidence="1">CMW44962</strain>
    </source>
</reference>
<dbReference type="Proteomes" id="UP001138500">
    <property type="component" value="Unassembled WGS sequence"/>
</dbReference>
<feature type="non-terminal residue" evidence="1">
    <location>
        <position position="58"/>
    </location>
</feature>
<accession>A0A9W7VXY9</accession>
<evidence type="ECO:0000313" key="2">
    <source>
        <dbReference type="Proteomes" id="UP001138500"/>
    </source>
</evidence>
<gene>
    <name evidence="1" type="ORF">Tdes44962_MAKER10422</name>
</gene>
<reference evidence="1 2" key="2">
    <citation type="journal article" date="2021" name="Curr. Genet.">
        <title>Genetic response to nitrogen starvation in the aggressive Eucalyptus foliar pathogen Teratosphaeria destructans.</title>
        <authorList>
            <person name="Havenga M."/>
            <person name="Wingfield B.D."/>
            <person name="Wingfield M.J."/>
            <person name="Dreyer L.L."/>
            <person name="Roets F."/>
            <person name="Aylward J."/>
        </authorList>
    </citation>
    <scope>NUCLEOTIDE SEQUENCE [LARGE SCALE GENOMIC DNA]</scope>
    <source>
        <strain evidence="1">CMW44962</strain>
    </source>
</reference>
<comment type="caution">
    <text evidence="1">The sequence shown here is derived from an EMBL/GenBank/DDBJ whole genome shotgun (WGS) entry which is preliminary data.</text>
</comment>
<dbReference type="EMBL" id="RIBY02002523">
    <property type="protein sequence ID" value="KAH9810307.1"/>
    <property type="molecule type" value="Genomic_DNA"/>
</dbReference>
<name>A0A9W7VXY9_9PEZI</name>
<evidence type="ECO:0000313" key="1">
    <source>
        <dbReference type="EMBL" id="KAH9810307.1"/>
    </source>
</evidence>
<dbReference type="AlphaFoldDB" id="A0A9W7VXY9"/>
<proteinExistence type="predicted"/>
<protein>
    <submittedName>
        <fullName evidence="1">Uncharacterized protein</fullName>
    </submittedName>
</protein>
<keyword evidence="2" id="KW-1185">Reference proteome</keyword>
<sequence>MVVVMANKTTAVAVAASFDEALQASRKERNVKLAQDMLGKNPQKLAQDMLGKTRRLST</sequence>
<dbReference type="OrthoDB" id="5374349at2759"/>